<reference evidence="3" key="1">
    <citation type="submission" date="2016-10" db="EMBL/GenBank/DDBJ databases">
        <authorList>
            <person name="Varghese N."/>
            <person name="Submissions S."/>
        </authorList>
    </citation>
    <scope>NUCLEOTIDE SEQUENCE [LARGE SCALE GENOMIC DNA]</scope>
    <source>
        <strain evidence="3">CGMCC 4.578</strain>
    </source>
</reference>
<dbReference type="AlphaFoldDB" id="A0A1H9FA12"/>
<keyword evidence="1" id="KW-0812">Transmembrane</keyword>
<accession>A0A1H9FA12</accession>
<organism evidence="2 3">
    <name type="scientific">Lentzea flaviverrucosa</name>
    <dbReference type="NCBI Taxonomy" id="200379"/>
    <lineage>
        <taxon>Bacteria</taxon>
        <taxon>Bacillati</taxon>
        <taxon>Actinomycetota</taxon>
        <taxon>Actinomycetes</taxon>
        <taxon>Pseudonocardiales</taxon>
        <taxon>Pseudonocardiaceae</taxon>
        <taxon>Lentzea</taxon>
    </lineage>
</organism>
<feature type="transmembrane region" description="Helical" evidence="1">
    <location>
        <begin position="36"/>
        <end position="56"/>
    </location>
</feature>
<protein>
    <submittedName>
        <fullName evidence="2">Uncharacterized protein</fullName>
    </submittedName>
</protein>
<dbReference type="EMBL" id="FOFT01000002">
    <property type="protein sequence ID" value="SEQ34770.1"/>
    <property type="molecule type" value="Genomic_DNA"/>
</dbReference>
<evidence type="ECO:0000313" key="3">
    <source>
        <dbReference type="Proteomes" id="UP000199028"/>
    </source>
</evidence>
<feature type="transmembrane region" description="Helical" evidence="1">
    <location>
        <begin position="12"/>
        <end position="30"/>
    </location>
</feature>
<name>A0A1H9FA12_9PSEU</name>
<sequence>MAFRGVNVLMLIDWQLTVGGLVLLSVRFLAEGLPGTINGTNVLGLGYLIVLGSLLAHRSRETLLLRAEGRERRHCG</sequence>
<evidence type="ECO:0000313" key="2">
    <source>
        <dbReference type="EMBL" id="SEQ34770.1"/>
    </source>
</evidence>
<dbReference type="Proteomes" id="UP000199028">
    <property type="component" value="Unassembled WGS sequence"/>
</dbReference>
<keyword evidence="3" id="KW-1185">Reference proteome</keyword>
<keyword evidence="1" id="KW-1133">Transmembrane helix</keyword>
<evidence type="ECO:0000256" key="1">
    <source>
        <dbReference type="SAM" id="Phobius"/>
    </source>
</evidence>
<gene>
    <name evidence="2" type="ORF">SAMN05216195_102206</name>
</gene>
<proteinExistence type="predicted"/>
<keyword evidence="1" id="KW-0472">Membrane</keyword>